<evidence type="ECO:0000256" key="5">
    <source>
        <dbReference type="ARBA" id="ARBA00022692"/>
    </source>
</evidence>
<evidence type="ECO:0000256" key="1">
    <source>
        <dbReference type="ARBA" id="ARBA00004429"/>
    </source>
</evidence>
<evidence type="ECO:0000256" key="4">
    <source>
        <dbReference type="ARBA" id="ARBA00022475"/>
    </source>
</evidence>
<evidence type="ECO:0000256" key="9">
    <source>
        <dbReference type="RuleBase" id="RU363032"/>
    </source>
</evidence>
<dbReference type="NCBIfam" id="TIGR01726">
    <property type="entry name" value="HEQRo_perm_3TM"/>
    <property type="match status" value="1"/>
</dbReference>
<organism evidence="11 12">
    <name type="scientific">Pseudomonas syringae</name>
    <dbReference type="NCBI Taxonomy" id="317"/>
    <lineage>
        <taxon>Bacteria</taxon>
        <taxon>Pseudomonadati</taxon>
        <taxon>Pseudomonadota</taxon>
        <taxon>Gammaproteobacteria</taxon>
        <taxon>Pseudomonadales</taxon>
        <taxon>Pseudomonadaceae</taxon>
        <taxon>Pseudomonas</taxon>
    </lineage>
</organism>
<reference evidence="11 12" key="1">
    <citation type="submission" date="2014-07" db="EMBL/GenBank/DDBJ databases">
        <title>Draft Genome Sequences of Environmental Pseudomonas syringae strains.</title>
        <authorList>
            <person name="Baltrus D.A."/>
            <person name="Berge O."/>
            <person name="Morris C."/>
        </authorList>
    </citation>
    <scope>NUCLEOTIDE SEQUENCE [LARGE SCALE GENOMIC DNA]</scope>
    <source>
        <strain evidence="11 12">CEB003</strain>
    </source>
</reference>
<dbReference type="GO" id="GO:0006865">
    <property type="term" value="P:amino acid transport"/>
    <property type="evidence" value="ECO:0007669"/>
    <property type="project" value="UniProtKB-KW"/>
</dbReference>
<dbReference type="Proteomes" id="UP000028643">
    <property type="component" value="Unassembled WGS sequence"/>
</dbReference>
<keyword evidence="4" id="KW-1003">Cell membrane</keyword>
<evidence type="ECO:0000256" key="6">
    <source>
        <dbReference type="ARBA" id="ARBA00022970"/>
    </source>
</evidence>
<evidence type="ECO:0000256" key="3">
    <source>
        <dbReference type="ARBA" id="ARBA00022448"/>
    </source>
</evidence>
<keyword evidence="7 9" id="KW-1133">Transmembrane helix</keyword>
<evidence type="ECO:0000256" key="7">
    <source>
        <dbReference type="ARBA" id="ARBA00022989"/>
    </source>
</evidence>
<comment type="caution">
    <text evidence="11">The sequence shown here is derived from an EMBL/GenBank/DDBJ whole genome shotgun (WGS) entry which is preliminary data.</text>
</comment>
<dbReference type="SUPFAM" id="SSF161098">
    <property type="entry name" value="MetI-like"/>
    <property type="match status" value="1"/>
</dbReference>
<dbReference type="PANTHER" id="PTHR30614:SF42">
    <property type="entry name" value="GLUTAMATE_ASPARTATE IMPORT PERMEASE PROTEIN GLTJ"/>
    <property type="match status" value="1"/>
</dbReference>
<dbReference type="Gene3D" id="1.10.3720.10">
    <property type="entry name" value="MetI-like"/>
    <property type="match status" value="1"/>
</dbReference>
<feature type="domain" description="ABC transmembrane type-1" evidence="10">
    <location>
        <begin position="23"/>
        <end position="222"/>
    </location>
</feature>
<sequence>MQYKWNWGVIFADPYFGWLISGALNTLAIGALAWLIAFSVGALVGIGRTAPNRTVRIVTTTYVEVFRNIPLLVQVFLWFFVLPEVLPSDWGKWLKRDLPHPEFCTAVVALGLFSATRVAEQVRAGIQAIPFDQSRAALATGLTHWQVYRFIIIPRTFRSIIPTLTSETLNILKNSSIALVIGVAEITAQARQIDNYTFQGFEAFTASTALYLTICLIVAMGCRSVESRYRMPGMIGNNSGATA</sequence>
<dbReference type="AlphaFoldDB" id="A0A085V8I3"/>
<dbReference type="PANTHER" id="PTHR30614">
    <property type="entry name" value="MEMBRANE COMPONENT OF AMINO ACID ABC TRANSPORTER"/>
    <property type="match status" value="1"/>
</dbReference>
<dbReference type="PATRIC" id="fig|317.174.peg.2301"/>
<evidence type="ECO:0000259" key="10">
    <source>
        <dbReference type="PROSITE" id="PS50928"/>
    </source>
</evidence>
<evidence type="ECO:0000313" key="12">
    <source>
        <dbReference type="Proteomes" id="UP000028643"/>
    </source>
</evidence>
<dbReference type="InterPro" id="IPR043429">
    <property type="entry name" value="ArtM/GltK/GlnP/TcyL/YhdX-like"/>
</dbReference>
<name>A0A085V8I3_PSESX</name>
<dbReference type="InterPro" id="IPR035906">
    <property type="entry name" value="MetI-like_sf"/>
</dbReference>
<dbReference type="GO" id="GO:0043190">
    <property type="term" value="C:ATP-binding cassette (ABC) transporter complex"/>
    <property type="evidence" value="ECO:0007669"/>
    <property type="project" value="InterPro"/>
</dbReference>
<feature type="transmembrane region" description="Helical" evidence="9">
    <location>
        <begin position="65"/>
        <end position="86"/>
    </location>
</feature>
<comment type="subcellular location">
    <subcellularLocation>
        <location evidence="1">Cell inner membrane</location>
        <topology evidence="1">Multi-pass membrane protein</topology>
    </subcellularLocation>
    <subcellularLocation>
        <location evidence="9">Cell membrane</location>
        <topology evidence="9">Multi-pass membrane protein</topology>
    </subcellularLocation>
</comment>
<gene>
    <name evidence="11" type="ORF">IV02_11225</name>
</gene>
<keyword evidence="3 9" id="KW-0813">Transport</keyword>
<evidence type="ECO:0000256" key="8">
    <source>
        <dbReference type="ARBA" id="ARBA00023136"/>
    </source>
</evidence>
<protein>
    <submittedName>
        <fullName evidence="11">Glutamate ABC transporter permease</fullName>
    </submittedName>
</protein>
<dbReference type="Pfam" id="PF00528">
    <property type="entry name" value="BPD_transp_1"/>
    <property type="match status" value="1"/>
</dbReference>
<dbReference type="GO" id="GO:0022857">
    <property type="term" value="F:transmembrane transporter activity"/>
    <property type="evidence" value="ECO:0007669"/>
    <property type="project" value="InterPro"/>
</dbReference>
<dbReference type="RefSeq" id="WP_047574691.1">
    <property type="nucleotide sequence ID" value="NZ_JPQT01000101.1"/>
</dbReference>
<evidence type="ECO:0000256" key="2">
    <source>
        <dbReference type="ARBA" id="ARBA00010072"/>
    </source>
</evidence>
<dbReference type="CDD" id="cd06261">
    <property type="entry name" value="TM_PBP2"/>
    <property type="match status" value="1"/>
</dbReference>
<evidence type="ECO:0000313" key="11">
    <source>
        <dbReference type="EMBL" id="KFE51746.1"/>
    </source>
</evidence>
<dbReference type="PROSITE" id="PS50928">
    <property type="entry name" value="ABC_TM1"/>
    <property type="match status" value="1"/>
</dbReference>
<proteinExistence type="inferred from homology"/>
<keyword evidence="6" id="KW-0029">Amino-acid transport</keyword>
<keyword evidence="8 9" id="KW-0472">Membrane</keyword>
<dbReference type="EMBL" id="JPQT01000101">
    <property type="protein sequence ID" value="KFE51746.1"/>
    <property type="molecule type" value="Genomic_DNA"/>
</dbReference>
<feature type="transmembrane region" description="Helical" evidence="9">
    <location>
        <begin position="203"/>
        <end position="222"/>
    </location>
</feature>
<comment type="similarity">
    <text evidence="2">Belongs to the binding-protein-dependent transport system permease family. HisMQ subfamily.</text>
</comment>
<keyword evidence="5 9" id="KW-0812">Transmembrane</keyword>
<dbReference type="InterPro" id="IPR010065">
    <property type="entry name" value="AA_ABC_transptr_permease_3TM"/>
</dbReference>
<feature type="transmembrane region" description="Helical" evidence="9">
    <location>
        <begin position="15"/>
        <end position="44"/>
    </location>
</feature>
<accession>A0A085V8I3</accession>
<dbReference type="InterPro" id="IPR000515">
    <property type="entry name" value="MetI-like"/>
</dbReference>